<dbReference type="SUPFAM" id="SSF53335">
    <property type="entry name" value="S-adenosyl-L-methionine-dependent methyltransferases"/>
    <property type="match status" value="1"/>
</dbReference>
<dbReference type="InterPro" id="IPR004557">
    <property type="entry name" value="PrmC-related"/>
</dbReference>
<dbReference type="PANTHER" id="PTHR45875">
    <property type="entry name" value="METHYLTRANSFERASE N6AMT1"/>
    <property type="match status" value="1"/>
</dbReference>
<reference evidence="6 7" key="1">
    <citation type="submission" date="2023-03" db="EMBL/GenBank/DDBJ databases">
        <authorList>
            <person name="Mo P."/>
        </authorList>
    </citation>
    <scope>NUCLEOTIDE SEQUENCE [LARGE SCALE GENOMIC DNA]</scope>
    <source>
        <strain evidence="6 7">HUAS 5</strain>
    </source>
</reference>
<protein>
    <submittedName>
        <fullName evidence="6">Methyltransferase</fullName>
    </submittedName>
</protein>
<keyword evidence="3" id="KW-0808">Transferase</keyword>
<comment type="similarity">
    <text evidence="1">Belongs to the eukaryotic/archaeal PrmC-related family.</text>
</comment>
<name>A0ABY8K5K1_9ACTN</name>
<dbReference type="InterPro" id="IPR007848">
    <property type="entry name" value="Small_mtfrase_dom"/>
</dbReference>
<evidence type="ECO:0000256" key="3">
    <source>
        <dbReference type="ARBA" id="ARBA00022679"/>
    </source>
</evidence>
<dbReference type="PROSITE" id="PS00092">
    <property type="entry name" value="N6_MTASE"/>
    <property type="match status" value="1"/>
</dbReference>
<evidence type="ECO:0000256" key="2">
    <source>
        <dbReference type="ARBA" id="ARBA00022603"/>
    </source>
</evidence>
<evidence type="ECO:0000256" key="1">
    <source>
        <dbReference type="ARBA" id="ARBA00006149"/>
    </source>
</evidence>
<dbReference type="RefSeq" id="WP_279334872.1">
    <property type="nucleotide sequence ID" value="NZ_CP121682.1"/>
</dbReference>
<dbReference type="Gene3D" id="3.40.50.150">
    <property type="entry name" value="Vaccinia Virus protein VP39"/>
    <property type="match status" value="1"/>
</dbReference>
<sequence>MTVPVPASVSAESRTAAPRLRHWVPRGVYAPQTDTGLLRRALRRERITGETDVLDLGTGSGLLAVEAARLGGRVTAVDISWRALATTWWNARLNGQSLRVRHGDLATAVPGRRFDLVITNPPYVPTPGTAPPRGPARAWDAGSDGRLLIDRICDSAPTVLRPAGTLLLVHSHLCGVDDTLTRLEGAGLRPEVVDRTRLPFGRVLRSRLAWLREQGLAADGTTEELVVIRAEHA</sequence>
<feature type="domain" description="Methyltransferase small" evidence="5">
    <location>
        <begin position="37"/>
        <end position="123"/>
    </location>
</feature>
<organism evidence="6 7">
    <name type="scientific">Streptomyces cathayae</name>
    <dbReference type="NCBI Taxonomy" id="3031124"/>
    <lineage>
        <taxon>Bacteria</taxon>
        <taxon>Bacillati</taxon>
        <taxon>Actinomycetota</taxon>
        <taxon>Actinomycetes</taxon>
        <taxon>Kitasatosporales</taxon>
        <taxon>Streptomycetaceae</taxon>
        <taxon>Streptomyces</taxon>
    </lineage>
</organism>
<dbReference type="EMBL" id="CP121682">
    <property type="protein sequence ID" value="WGD41798.1"/>
    <property type="molecule type" value="Genomic_DNA"/>
</dbReference>
<dbReference type="GO" id="GO:0032259">
    <property type="term" value="P:methylation"/>
    <property type="evidence" value="ECO:0007669"/>
    <property type="project" value="UniProtKB-KW"/>
</dbReference>
<dbReference type="InterPro" id="IPR052190">
    <property type="entry name" value="Euk-Arch_PrmC-MTase"/>
</dbReference>
<keyword evidence="2 6" id="KW-0489">Methyltransferase</keyword>
<dbReference type="Proteomes" id="UP001216440">
    <property type="component" value="Chromosome"/>
</dbReference>
<evidence type="ECO:0000259" key="5">
    <source>
        <dbReference type="Pfam" id="PF05175"/>
    </source>
</evidence>
<dbReference type="NCBIfam" id="TIGR00537">
    <property type="entry name" value="hemK_rel_arch"/>
    <property type="match status" value="1"/>
</dbReference>
<dbReference type="PANTHER" id="PTHR45875:SF1">
    <property type="entry name" value="METHYLTRANSFERASE N6AMT1"/>
    <property type="match status" value="1"/>
</dbReference>
<proteinExistence type="inferred from homology"/>
<dbReference type="Pfam" id="PF05175">
    <property type="entry name" value="MTS"/>
    <property type="match status" value="1"/>
</dbReference>
<evidence type="ECO:0000313" key="7">
    <source>
        <dbReference type="Proteomes" id="UP001216440"/>
    </source>
</evidence>
<dbReference type="CDD" id="cd02440">
    <property type="entry name" value="AdoMet_MTases"/>
    <property type="match status" value="1"/>
</dbReference>
<dbReference type="InterPro" id="IPR029063">
    <property type="entry name" value="SAM-dependent_MTases_sf"/>
</dbReference>
<keyword evidence="4" id="KW-0949">S-adenosyl-L-methionine</keyword>
<dbReference type="GO" id="GO:0008168">
    <property type="term" value="F:methyltransferase activity"/>
    <property type="evidence" value="ECO:0007669"/>
    <property type="project" value="UniProtKB-KW"/>
</dbReference>
<evidence type="ECO:0000256" key="4">
    <source>
        <dbReference type="ARBA" id="ARBA00022691"/>
    </source>
</evidence>
<dbReference type="InterPro" id="IPR002052">
    <property type="entry name" value="DNA_methylase_N6_adenine_CS"/>
</dbReference>
<evidence type="ECO:0000313" key="6">
    <source>
        <dbReference type="EMBL" id="WGD41798.1"/>
    </source>
</evidence>
<accession>A0ABY8K5K1</accession>
<keyword evidence="7" id="KW-1185">Reference proteome</keyword>
<gene>
    <name evidence="6" type="ORF">PYS65_17445</name>
</gene>